<dbReference type="Proteomes" id="UP001055303">
    <property type="component" value="Unassembled WGS sequence"/>
</dbReference>
<organism evidence="3 4">
    <name type="scientific">Methylobacterium dankookense</name>
    <dbReference type="NCBI Taxonomy" id="560405"/>
    <lineage>
        <taxon>Bacteria</taxon>
        <taxon>Pseudomonadati</taxon>
        <taxon>Pseudomonadota</taxon>
        <taxon>Alphaproteobacteria</taxon>
        <taxon>Hyphomicrobiales</taxon>
        <taxon>Methylobacteriaceae</taxon>
        <taxon>Methylobacterium</taxon>
    </lineage>
</organism>
<protein>
    <submittedName>
        <fullName evidence="3">Uncharacterized protein</fullName>
    </submittedName>
</protein>
<proteinExistence type="predicted"/>
<evidence type="ECO:0000313" key="3">
    <source>
        <dbReference type="EMBL" id="VUF11459.1"/>
    </source>
</evidence>
<evidence type="ECO:0000313" key="2">
    <source>
        <dbReference type="EMBL" id="GJD59684.1"/>
    </source>
</evidence>
<dbReference type="EMBL" id="BPQI01000240">
    <property type="protein sequence ID" value="GJD59684.1"/>
    <property type="molecule type" value="Genomic_DNA"/>
</dbReference>
<name>A0A564FTI4_9HYPH</name>
<sequence length="46" mass="4713">MQVGGSVVVVPFIVGTLAGLVIAGSAAVFAKQMLLEDARDRTGGYF</sequence>
<reference evidence="2" key="2">
    <citation type="journal article" date="2021" name="Front. Microbiol.">
        <title>Comprehensive Comparative Genomics and Phenotyping of Methylobacterium Species.</title>
        <authorList>
            <person name="Alessa O."/>
            <person name="Ogura Y."/>
            <person name="Fujitani Y."/>
            <person name="Takami H."/>
            <person name="Hayashi T."/>
            <person name="Sahin N."/>
            <person name="Tani A."/>
        </authorList>
    </citation>
    <scope>NUCLEOTIDE SEQUENCE</scope>
    <source>
        <strain evidence="2">DSM 22415</strain>
    </source>
</reference>
<gene>
    <name evidence="2" type="ORF">IFDJLNFL_5615</name>
    <name evidence="3" type="ORF">MTDSW087_01141</name>
</gene>
<dbReference type="Proteomes" id="UP000401717">
    <property type="component" value="Unassembled WGS sequence"/>
</dbReference>
<evidence type="ECO:0000313" key="5">
    <source>
        <dbReference type="Proteomes" id="UP001055303"/>
    </source>
</evidence>
<evidence type="ECO:0000313" key="4">
    <source>
        <dbReference type="Proteomes" id="UP000401717"/>
    </source>
</evidence>
<accession>A0A564FTI4</accession>
<dbReference type="EMBL" id="CABFVH010000004">
    <property type="protein sequence ID" value="VUF11459.1"/>
    <property type="molecule type" value="Genomic_DNA"/>
</dbReference>
<keyword evidence="1" id="KW-0472">Membrane</keyword>
<keyword evidence="1" id="KW-1133">Transmembrane helix</keyword>
<dbReference type="AlphaFoldDB" id="A0A564FTI4"/>
<keyword evidence="5" id="KW-1185">Reference proteome</keyword>
<keyword evidence="1" id="KW-0812">Transmembrane</keyword>
<feature type="transmembrane region" description="Helical" evidence="1">
    <location>
        <begin position="6"/>
        <end position="30"/>
    </location>
</feature>
<evidence type="ECO:0000256" key="1">
    <source>
        <dbReference type="SAM" id="Phobius"/>
    </source>
</evidence>
<reference evidence="3 4" key="1">
    <citation type="submission" date="2019-06" db="EMBL/GenBank/DDBJ databases">
        <authorList>
            <person name="Rodrigo-Torres L."/>
            <person name="Arahal R. D."/>
            <person name="Lucena T."/>
        </authorList>
    </citation>
    <scope>NUCLEOTIDE SEQUENCE [LARGE SCALE GENOMIC DNA]</scope>
    <source>
        <strain evidence="3 4">SW08-7</strain>
    </source>
</reference>
<reference evidence="2" key="3">
    <citation type="submission" date="2021-08" db="EMBL/GenBank/DDBJ databases">
        <authorList>
            <person name="Tani A."/>
            <person name="Ola A."/>
            <person name="Ogura Y."/>
            <person name="Katsura K."/>
            <person name="Hayashi T."/>
        </authorList>
    </citation>
    <scope>NUCLEOTIDE SEQUENCE</scope>
    <source>
        <strain evidence="2">DSM 22415</strain>
    </source>
</reference>